<evidence type="ECO:0000313" key="8">
    <source>
        <dbReference type="EMBL" id="SPL70961.1"/>
    </source>
</evidence>
<evidence type="ECO:0000256" key="4">
    <source>
        <dbReference type="ARBA" id="ARBA00022692"/>
    </source>
</evidence>
<feature type="transmembrane region" description="Helical" evidence="7">
    <location>
        <begin position="12"/>
        <end position="28"/>
    </location>
</feature>
<dbReference type="InterPro" id="IPR006726">
    <property type="entry name" value="PHBA_efflux_AaeB/fusaric-R"/>
</dbReference>
<keyword evidence="6 7" id="KW-0472">Membrane</keyword>
<evidence type="ECO:0000256" key="3">
    <source>
        <dbReference type="ARBA" id="ARBA00022475"/>
    </source>
</evidence>
<feature type="transmembrane region" description="Helical" evidence="7">
    <location>
        <begin position="410"/>
        <end position="430"/>
    </location>
</feature>
<name>A0A2U3MZW6_9GAMM</name>
<dbReference type="Pfam" id="PF04632">
    <property type="entry name" value="FUSC"/>
    <property type="match status" value="1"/>
</dbReference>
<dbReference type="EMBL" id="OOGT01000094">
    <property type="protein sequence ID" value="SPL70961.1"/>
    <property type="molecule type" value="Genomic_DNA"/>
</dbReference>
<evidence type="ECO:0000256" key="7">
    <source>
        <dbReference type="SAM" id="Phobius"/>
    </source>
</evidence>
<dbReference type="GO" id="GO:0022857">
    <property type="term" value="F:transmembrane transporter activity"/>
    <property type="evidence" value="ECO:0007669"/>
    <property type="project" value="InterPro"/>
</dbReference>
<dbReference type="RefSeq" id="WP_121974411.1">
    <property type="nucleotide sequence ID" value="NZ_OOGT01000094.1"/>
</dbReference>
<feature type="transmembrane region" description="Helical" evidence="7">
    <location>
        <begin position="139"/>
        <end position="158"/>
    </location>
</feature>
<reference evidence="9" key="1">
    <citation type="submission" date="2018-03" db="EMBL/GenBank/DDBJ databases">
        <authorList>
            <person name="Blom J."/>
        </authorList>
    </citation>
    <scope>NUCLEOTIDE SEQUENCE [LARGE SCALE GENOMIC DNA]</scope>
    <source>
        <strain evidence="9">KPC-SM-21</strain>
    </source>
</reference>
<dbReference type="InParanoid" id="A0A2U3MZW6"/>
<dbReference type="AlphaFoldDB" id="A0A2U3MZW6"/>
<dbReference type="GO" id="GO:0005886">
    <property type="term" value="C:plasma membrane"/>
    <property type="evidence" value="ECO:0007669"/>
    <property type="project" value="UniProtKB-SubCell"/>
</dbReference>
<evidence type="ECO:0000256" key="2">
    <source>
        <dbReference type="ARBA" id="ARBA00022448"/>
    </source>
</evidence>
<comment type="subcellular location">
    <subcellularLocation>
        <location evidence="1">Cell membrane</location>
        <topology evidence="1">Multi-pass membrane protein</topology>
    </subcellularLocation>
</comment>
<keyword evidence="5 7" id="KW-1133">Transmembrane helix</keyword>
<dbReference type="PANTHER" id="PTHR30509:SF9">
    <property type="entry name" value="MULTIDRUG RESISTANCE PROTEIN MDTO"/>
    <property type="match status" value="1"/>
</dbReference>
<evidence type="ECO:0000256" key="6">
    <source>
        <dbReference type="ARBA" id="ARBA00023136"/>
    </source>
</evidence>
<gene>
    <name evidence="8" type="primary">aaeB_2</name>
    <name evidence="8" type="ORF">KPC_2139</name>
</gene>
<dbReference type="FunCoup" id="A0A2U3MZW6">
    <property type="interactions" value="51"/>
</dbReference>
<keyword evidence="4 7" id="KW-0812">Transmembrane</keyword>
<evidence type="ECO:0000256" key="1">
    <source>
        <dbReference type="ARBA" id="ARBA00004651"/>
    </source>
</evidence>
<dbReference type="OrthoDB" id="9807111at2"/>
<dbReference type="Proteomes" id="UP000245974">
    <property type="component" value="Unassembled WGS sequence"/>
</dbReference>
<keyword evidence="3" id="KW-1003">Cell membrane</keyword>
<proteinExistence type="predicted"/>
<feature type="transmembrane region" description="Helical" evidence="7">
    <location>
        <begin position="436"/>
        <end position="453"/>
    </location>
</feature>
<evidence type="ECO:0000256" key="5">
    <source>
        <dbReference type="ARBA" id="ARBA00022989"/>
    </source>
</evidence>
<dbReference type="PANTHER" id="PTHR30509">
    <property type="entry name" value="P-HYDROXYBENZOIC ACID EFFLUX PUMP SUBUNIT-RELATED"/>
    <property type="match status" value="1"/>
</dbReference>
<keyword evidence="9" id="KW-1185">Reference proteome</keyword>
<evidence type="ECO:0000313" key="9">
    <source>
        <dbReference type="Proteomes" id="UP000245974"/>
    </source>
</evidence>
<feature type="transmembrane region" description="Helical" evidence="7">
    <location>
        <begin position="57"/>
        <end position="75"/>
    </location>
</feature>
<protein>
    <submittedName>
        <fullName evidence="8">p-hydroxybenzoic acid efflux pump subunit AaeB</fullName>
    </submittedName>
</protein>
<feature type="transmembrane region" description="Helical" evidence="7">
    <location>
        <begin position="108"/>
        <end position="127"/>
    </location>
</feature>
<feature type="transmembrane region" description="Helical" evidence="7">
    <location>
        <begin position="356"/>
        <end position="377"/>
    </location>
</feature>
<keyword evidence="2" id="KW-0813">Transport</keyword>
<organism evidence="8 9">
    <name type="scientific">Acinetobacter stercoris</name>
    <dbReference type="NCBI Taxonomy" id="2126983"/>
    <lineage>
        <taxon>Bacteria</taxon>
        <taxon>Pseudomonadati</taxon>
        <taxon>Pseudomonadota</taxon>
        <taxon>Gammaproteobacteria</taxon>
        <taxon>Moraxellales</taxon>
        <taxon>Moraxellaceae</taxon>
        <taxon>Acinetobacter</taxon>
    </lineage>
</organism>
<accession>A0A2U3MZW6</accession>
<feature type="transmembrane region" description="Helical" evidence="7">
    <location>
        <begin position="81"/>
        <end position="101"/>
    </location>
</feature>
<sequence>MQLGLTKNSWLFSIKTTLAAMLALYISLDFDLNNPSWAVATVFIASQPFSSSTFSKGLYRIIGTFCGALVALFLVPHLVQIPIALCLALALWASFCLFISLQDRSPKSYMFMLAGYTASIIAFPSVMTPDIIFNTSVDRFQEILIGVLSSAIVHSILFPNNIFNAVKGTIDKWIIDAYKLIGLSFNRHDGDSNGASYDLLHNVASYPLNLERLADHLIYDGRRGKHQAVLVENIQSNMRQLVPLVDSIYLRINLIGHKNIPQQLLDIFNRLQSWSTDKKNVNEFHQIKADIQTQKKQYAQKQSDQLNVALYALIIRLQELTHFMHKVHVLQDNLHKDKFSKSEKAPKKHYFVDQKLALLSAFTLFLSVMLTSLLWIVCGWDNASSSMPMMAAIACSLFATFDSALPPLKLFMQSTVIAVAIVIFYSVMVLPGINSYEMLILVIAPVFIILGLFMTVPSKAFMSMVLAINLASLLGLKNEYHSDFLFTLNGGLASILGISIAIFMMYALRSKNPQWVASQIERYALKDIIATVQRQFSSKKYWQERENFINRMLDKVYHLLPRVKDPAKKNLYEDTHILHDIRLGINLLDLKQFAQSEIDLQLKKSVEFLIQDIIHYLEAKLYDDNVLPPSHIADYIEKLTNDRKDTIENNQLNVVLYNIKISLFDDMSFSQRSVISHAEGFAV</sequence>
<feature type="transmembrane region" description="Helical" evidence="7">
    <location>
        <begin position="488"/>
        <end position="508"/>
    </location>
</feature>